<protein>
    <submittedName>
        <fullName evidence="11">Arylsulfatase</fullName>
    </submittedName>
</protein>
<evidence type="ECO:0000256" key="2">
    <source>
        <dbReference type="ARBA" id="ARBA00022475"/>
    </source>
</evidence>
<name>L1NHJ1_9BACT</name>
<evidence type="ECO:0000256" key="3">
    <source>
        <dbReference type="ARBA" id="ARBA00022692"/>
    </source>
</evidence>
<feature type="transmembrane region" description="Helical" evidence="9">
    <location>
        <begin position="94"/>
        <end position="116"/>
    </location>
</feature>
<organism evidence="11 12">
    <name type="scientific">Hoylesella saccharolytica F0055</name>
    <dbReference type="NCBI Taxonomy" id="1127699"/>
    <lineage>
        <taxon>Bacteria</taxon>
        <taxon>Pseudomonadati</taxon>
        <taxon>Bacteroidota</taxon>
        <taxon>Bacteroidia</taxon>
        <taxon>Bacteroidales</taxon>
        <taxon>Prevotellaceae</taxon>
        <taxon>Hoylesella</taxon>
    </lineage>
</organism>
<keyword evidence="4 9" id="KW-1133">Transmembrane helix</keyword>
<dbReference type="GO" id="GO:0046872">
    <property type="term" value="F:metal ion binding"/>
    <property type="evidence" value="ECO:0007669"/>
    <property type="project" value="UniProtKB-KW"/>
</dbReference>
<dbReference type="AlphaFoldDB" id="L1NHJ1"/>
<evidence type="ECO:0000256" key="9">
    <source>
        <dbReference type="SAM" id="Phobius"/>
    </source>
</evidence>
<evidence type="ECO:0000259" key="10">
    <source>
        <dbReference type="Pfam" id="PF00884"/>
    </source>
</evidence>
<feature type="binding site" evidence="8">
    <location>
        <position position="288"/>
    </location>
    <ligand>
        <name>Mn(2+)</name>
        <dbReference type="ChEBI" id="CHEBI:29035"/>
    </ligand>
</feature>
<dbReference type="CDD" id="cd16015">
    <property type="entry name" value="LTA_synthase"/>
    <property type="match status" value="1"/>
</dbReference>
<dbReference type="InterPro" id="IPR012160">
    <property type="entry name" value="LtaS-like"/>
</dbReference>
<dbReference type="Pfam" id="PF00884">
    <property type="entry name" value="Sulfatase"/>
    <property type="match status" value="1"/>
</dbReference>
<feature type="binding site" evidence="7">
    <location>
        <position position="444"/>
    </location>
    <ligand>
        <name>substrate</name>
    </ligand>
</feature>
<dbReference type="GO" id="GO:0005886">
    <property type="term" value="C:plasma membrane"/>
    <property type="evidence" value="ECO:0007669"/>
    <property type="project" value="UniProtKB-SubCell"/>
</dbReference>
<evidence type="ECO:0000313" key="12">
    <source>
        <dbReference type="Proteomes" id="UP000010433"/>
    </source>
</evidence>
<feature type="transmembrane region" description="Helical" evidence="9">
    <location>
        <begin position="12"/>
        <end position="30"/>
    </location>
</feature>
<dbReference type="InterPro" id="IPR000917">
    <property type="entry name" value="Sulfatase_N"/>
</dbReference>
<keyword evidence="7" id="KW-0479">Metal-binding</keyword>
<comment type="subcellular location">
    <subcellularLocation>
        <location evidence="1">Cell membrane</location>
        <topology evidence="1">Multi-pass membrane protein</topology>
    </subcellularLocation>
</comment>
<dbReference type="HOGENOM" id="CLU_014653_3_1_10"/>
<dbReference type="PANTHER" id="PTHR47371:SF3">
    <property type="entry name" value="PHOSPHOGLYCEROL TRANSFERASE I"/>
    <property type="match status" value="1"/>
</dbReference>
<feature type="transmembrane region" description="Helical" evidence="9">
    <location>
        <begin position="136"/>
        <end position="160"/>
    </location>
</feature>
<evidence type="ECO:0000256" key="6">
    <source>
        <dbReference type="PIRSR" id="PIRSR005091-1"/>
    </source>
</evidence>
<evidence type="ECO:0000256" key="8">
    <source>
        <dbReference type="PIRSR" id="PIRSR005091-3"/>
    </source>
</evidence>
<dbReference type="PANTHER" id="PTHR47371">
    <property type="entry name" value="LIPOTEICHOIC ACID SYNTHASE"/>
    <property type="match status" value="1"/>
</dbReference>
<dbReference type="InterPro" id="IPR017850">
    <property type="entry name" value="Alkaline_phosphatase_core_sf"/>
</dbReference>
<accession>L1NHJ1</accession>
<dbReference type="EMBL" id="AMEP01000045">
    <property type="protein sequence ID" value="EKY02833.1"/>
    <property type="molecule type" value="Genomic_DNA"/>
</dbReference>
<evidence type="ECO:0000256" key="7">
    <source>
        <dbReference type="PIRSR" id="PIRSR005091-2"/>
    </source>
</evidence>
<dbReference type="Gene3D" id="3.40.720.10">
    <property type="entry name" value="Alkaline Phosphatase, subunit A"/>
    <property type="match status" value="1"/>
</dbReference>
<feature type="binding site" evidence="8">
    <location>
        <position position="492"/>
    </location>
    <ligand>
        <name>Mn(2+)</name>
        <dbReference type="ChEBI" id="CHEBI:29035"/>
    </ligand>
</feature>
<keyword evidence="3 9" id="KW-0812">Transmembrane</keyword>
<evidence type="ECO:0000256" key="4">
    <source>
        <dbReference type="ARBA" id="ARBA00022989"/>
    </source>
</evidence>
<feature type="domain" description="Sulfatase N-terminal" evidence="10">
    <location>
        <begin position="280"/>
        <end position="545"/>
    </location>
</feature>
<feature type="binding site" evidence="8">
    <location>
        <position position="328"/>
    </location>
    <ligand>
        <name>Mn(2+)</name>
        <dbReference type="ChEBI" id="CHEBI:29035"/>
    </ligand>
</feature>
<feature type="transmembrane region" description="Helical" evidence="9">
    <location>
        <begin position="64"/>
        <end position="82"/>
    </location>
</feature>
<sequence>MNKKRLYYKWQLIGIIVLTFVIFTLVSVALKPVFMLFNHSVYKGCDFKDYLNVVWHGLPMDMSVAGYLTVIPALLLILSVWFDARPIRCLQKFYFFLVALLFALISMLDAVLYGYWGFRIDTTPLFYFFSSPKDALASVSLWFIAAGVVALILLTLLFYYIFKRMLASVPEGRELIKTRCIATVFTLVTTALLILPIRGSLTTSTMNLGRVYYSSNQHLNHAAINPCFSLLASYINDGNVKGQYRFMEDEEADKLFAQIRDTTKRGGGTDVQRLLNTERPNIIMVVLESFSAKIMKSLGGTPNVAVNMDRFANEGVLFTHFYANSFRTDRGLVAILAGYPAQPTMSIMKYPAKTESLPMFTKELKQVGYDLKYYYGGDADFTNMRSFLTTAGFEKIVSDADFSIKLRLSKWGVPDQYVFDRAIEDIRSQQAMPYLKVIQTSSSHEPFDVPYQKLNNKILNAFAYTDYCLGKFVEQLKKLPSWSNTLLVLVPDHLGCYPENIDNYSSDRYHIPLVLLGGALKTRGQISTYGSQADIAATILSQLGMRYDAFTFSKDMLNPKVPHFGFSTVPNALMMITADNTVIFDCESNTTIVEEGSRKGHNLPYGKAYLQKLYDDIAQR</sequence>
<dbReference type="RefSeq" id="WP_009161807.1">
    <property type="nucleotide sequence ID" value="NZ_KB290974.1"/>
</dbReference>
<dbReference type="STRING" id="1127699.HMPREF9151_00639"/>
<keyword evidence="7" id="KW-0464">Manganese</keyword>
<dbReference type="InterPro" id="IPR050448">
    <property type="entry name" value="OpgB/LTA_synthase_biosynth"/>
</dbReference>
<feature type="binding site" evidence="8">
    <location>
        <position position="493"/>
    </location>
    <ligand>
        <name>Mn(2+)</name>
        <dbReference type="ChEBI" id="CHEBI:29035"/>
    </ligand>
</feature>
<dbReference type="Proteomes" id="UP000010433">
    <property type="component" value="Unassembled WGS sequence"/>
</dbReference>
<dbReference type="PIRSF" id="PIRSF005091">
    <property type="entry name" value="Mmb_sulf_HI1246"/>
    <property type="match status" value="1"/>
</dbReference>
<feature type="transmembrane region" description="Helical" evidence="9">
    <location>
        <begin position="180"/>
        <end position="197"/>
    </location>
</feature>
<dbReference type="PATRIC" id="fig|1127699.3.peg.588"/>
<proteinExistence type="predicted"/>
<dbReference type="SUPFAM" id="SSF53649">
    <property type="entry name" value="Alkaline phosphatase-like"/>
    <property type="match status" value="1"/>
</dbReference>
<reference evidence="11 12" key="1">
    <citation type="submission" date="2012-05" db="EMBL/GenBank/DDBJ databases">
        <authorList>
            <person name="Weinstock G."/>
            <person name="Sodergren E."/>
            <person name="Lobos E.A."/>
            <person name="Fulton L."/>
            <person name="Fulton R."/>
            <person name="Courtney L."/>
            <person name="Fronick C."/>
            <person name="O'Laughlin M."/>
            <person name="Godfrey J."/>
            <person name="Wilson R.M."/>
            <person name="Miner T."/>
            <person name="Farmer C."/>
            <person name="Delehaunty K."/>
            <person name="Cordes M."/>
            <person name="Minx P."/>
            <person name="Tomlinson C."/>
            <person name="Chen J."/>
            <person name="Wollam A."/>
            <person name="Pepin K.H."/>
            <person name="Bhonagiri V."/>
            <person name="Zhang X."/>
            <person name="Suruliraj S."/>
            <person name="Warren W."/>
            <person name="Mitreva M."/>
            <person name="Mardis E.R."/>
            <person name="Wilson R.K."/>
        </authorList>
    </citation>
    <scope>NUCLEOTIDE SEQUENCE [LARGE SCALE GENOMIC DNA]</scope>
    <source>
        <strain evidence="11 12">F0055</strain>
    </source>
</reference>
<dbReference type="OrthoDB" id="9777768at2"/>
<keyword evidence="2" id="KW-1003">Cell membrane</keyword>
<gene>
    <name evidence="11" type="ORF">HMPREF9151_00639</name>
</gene>
<feature type="active site" evidence="6">
    <location>
        <position position="328"/>
    </location>
</feature>
<dbReference type="Gene3D" id="3.30.1120.80">
    <property type="match status" value="1"/>
</dbReference>
<evidence type="ECO:0000256" key="1">
    <source>
        <dbReference type="ARBA" id="ARBA00004651"/>
    </source>
</evidence>
<keyword evidence="12" id="KW-1185">Reference proteome</keyword>
<keyword evidence="5 9" id="KW-0472">Membrane</keyword>
<evidence type="ECO:0000313" key="11">
    <source>
        <dbReference type="EMBL" id="EKY02833.1"/>
    </source>
</evidence>
<evidence type="ECO:0000256" key="5">
    <source>
        <dbReference type="ARBA" id="ARBA00023136"/>
    </source>
</evidence>
<comment type="caution">
    <text evidence="11">The sequence shown here is derived from an EMBL/GenBank/DDBJ whole genome shotgun (WGS) entry which is preliminary data.</text>
</comment>